<evidence type="ECO:0000313" key="3">
    <source>
        <dbReference type="EMBL" id="CAB3223092.1"/>
    </source>
</evidence>
<dbReference type="PANTHER" id="PTHR10773:SF19">
    <property type="match status" value="1"/>
</dbReference>
<feature type="compositionally biased region" description="Basic and acidic residues" evidence="1">
    <location>
        <begin position="262"/>
        <end position="271"/>
    </location>
</feature>
<dbReference type="AlphaFoldDB" id="A0A8S0YV49"/>
<evidence type="ECO:0000256" key="1">
    <source>
        <dbReference type="SAM" id="MobiDB-lite"/>
    </source>
</evidence>
<accession>A0A8S0YV49</accession>
<dbReference type="EMBL" id="CADEBD010000146">
    <property type="protein sequence ID" value="CAB3223092.1"/>
    <property type="molecule type" value="Genomic_DNA"/>
</dbReference>
<dbReference type="PANTHER" id="PTHR10773">
    <property type="entry name" value="DNA-DIRECTED RNA POLYMERASES I, II, AND III SUBUNIT RPABC2"/>
    <property type="match status" value="1"/>
</dbReference>
<evidence type="ECO:0000259" key="2">
    <source>
        <dbReference type="Pfam" id="PF25273"/>
    </source>
</evidence>
<dbReference type="OrthoDB" id="5978988at2759"/>
<dbReference type="Proteomes" id="UP000494256">
    <property type="component" value="Unassembled WGS sequence"/>
</dbReference>
<gene>
    <name evidence="3" type="ORF">APLA_LOCUS1326</name>
</gene>
<feature type="region of interest" description="Disordered" evidence="1">
    <location>
        <begin position="254"/>
        <end position="298"/>
    </location>
</feature>
<reference evidence="3 4" key="1">
    <citation type="submission" date="2020-04" db="EMBL/GenBank/DDBJ databases">
        <authorList>
            <person name="Wallbank WR R."/>
            <person name="Pardo Diaz C."/>
            <person name="Kozak K."/>
            <person name="Martin S."/>
            <person name="Jiggins C."/>
            <person name="Moest M."/>
            <person name="Warren A I."/>
            <person name="Byers J.R.P. K."/>
            <person name="Montejo-Kovacevich G."/>
            <person name="Yen C E."/>
        </authorList>
    </citation>
    <scope>NUCLEOTIDE SEQUENCE [LARGE SCALE GENOMIC DNA]</scope>
</reference>
<proteinExistence type="predicted"/>
<feature type="compositionally biased region" description="Basic and acidic residues" evidence="1">
    <location>
        <begin position="278"/>
        <end position="298"/>
    </location>
</feature>
<dbReference type="Pfam" id="PF25273">
    <property type="entry name" value="DUF7869"/>
    <property type="match status" value="1"/>
</dbReference>
<evidence type="ECO:0000313" key="4">
    <source>
        <dbReference type="Proteomes" id="UP000494256"/>
    </source>
</evidence>
<sequence>MWASGARRDKILALTTDHQPSSKNKAATIMQLPLRPKPIVHASPTNLPAIITKPKLTNINDLWSRELDFKDFSVVFDYSKEYENSLNQYLQTYNLSELKLSFNFYGSNETACADFLLCQEVIELSPFSKNKNIHEEDIDIFHDSDDDKDKTYIPETSDADSGEDEIFTKKSRERKTHSPLILHDITMDNSAIDDRMTLGTSMNTMSQIIKESNFIMNDTSTSISVMDSNILTQFNIQTENSTAHSQDLINATITPHELTNTEENKGLTKDGRPRKRQKFNESVKERQEKKKKVRDEQNDLKDPCTEKCMKKCVTKFTPQVRQDIHDRYIALDYESQGLFIKCCIDVKPVMRRSQVTEDYKRKTTYIYNLKGPDNIKKEVCKTFFLSTLGYKPNNDRRITTAMSKAIDEQKTTRGSYKRTIIDRQAIKDHIMSYHPAISHYRREHAPKKLYLPSDITITMMHENFCSTRPDIKVSHEVNRKVVRNDLNISFANLGNEECEQCEYFKRHNRLDHQEESCEICQNYNMQHKPRYIESRKEYNEDREKAKIDTEVIYYSVDLQKIIMLPRMDQFKTAIFCPRLIAFNESFVPLGPATKDNKPYAVLWNESVAGRSQDDIISTFKAFLNIKRDQKNIVLWLDNCSAQNKNWSLLCFMVQIVNSTDILAESITLKYFEPGHTFMSADSFHHQVEQSLTKKGKVYDFDDFVECVGNANKRKNIVKVMNVDDFIAYEDLSSQHKLRKNNPRVYLTNIMAVRVERGLFKLKYKFNHADQYKSEPLDFLQVKIMKNEQFPEIQRKTLPRGIAEERKAAIIEKLVPLMPANRKQFWINVPTNETVKNLLEED</sequence>
<feature type="domain" description="DUF7869" evidence="2">
    <location>
        <begin position="629"/>
        <end position="726"/>
    </location>
</feature>
<dbReference type="InterPro" id="IPR057191">
    <property type="entry name" value="DUF7869"/>
</dbReference>
<comment type="caution">
    <text evidence="3">The sequence shown here is derived from an EMBL/GenBank/DDBJ whole genome shotgun (WGS) entry which is preliminary data.</text>
</comment>
<name>A0A8S0YV49_ARCPL</name>
<organism evidence="3 4">
    <name type="scientific">Arctia plantaginis</name>
    <name type="common">Wood tiger moth</name>
    <name type="synonym">Phalaena plantaginis</name>
    <dbReference type="NCBI Taxonomy" id="874455"/>
    <lineage>
        <taxon>Eukaryota</taxon>
        <taxon>Metazoa</taxon>
        <taxon>Ecdysozoa</taxon>
        <taxon>Arthropoda</taxon>
        <taxon>Hexapoda</taxon>
        <taxon>Insecta</taxon>
        <taxon>Pterygota</taxon>
        <taxon>Neoptera</taxon>
        <taxon>Endopterygota</taxon>
        <taxon>Lepidoptera</taxon>
        <taxon>Glossata</taxon>
        <taxon>Ditrysia</taxon>
        <taxon>Noctuoidea</taxon>
        <taxon>Erebidae</taxon>
        <taxon>Arctiinae</taxon>
        <taxon>Arctia</taxon>
    </lineage>
</organism>
<protein>
    <recommendedName>
        <fullName evidence="2">DUF7869 domain-containing protein</fullName>
    </recommendedName>
</protein>